<protein>
    <submittedName>
        <fullName evidence="2">Uncharacterized protein</fullName>
    </submittedName>
</protein>
<reference evidence="2" key="1">
    <citation type="submission" date="2022-11" db="UniProtKB">
        <authorList>
            <consortium name="WormBaseParasite"/>
        </authorList>
    </citation>
    <scope>IDENTIFICATION</scope>
</reference>
<dbReference type="WBParaSite" id="nRc.2.0.1.t02446-RA">
    <property type="protein sequence ID" value="nRc.2.0.1.t02446-RA"/>
    <property type="gene ID" value="nRc.2.0.1.g02446"/>
</dbReference>
<keyword evidence="1" id="KW-1185">Reference proteome</keyword>
<name>A0A915HLP4_ROMCU</name>
<evidence type="ECO:0000313" key="1">
    <source>
        <dbReference type="Proteomes" id="UP000887565"/>
    </source>
</evidence>
<proteinExistence type="predicted"/>
<dbReference type="AlphaFoldDB" id="A0A915HLP4"/>
<dbReference type="Proteomes" id="UP000887565">
    <property type="component" value="Unplaced"/>
</dbReference>
<evidence type="ECO:0000313" key="2">
    <source>
        <dbReference type="WBParaSite" id="nRc.2.0.1.t02446-RA"/>
    </source>
</evidence>
<organism evidence="1 2">
    <name type="scientific">Romanomermis culicivorax</name>
    <name type="common">Nematode worm</name>
    <dbReference type="NCBI Taxonomy" id="13658"/>
    <lineage>
        <taxon>Eukaryota</taxon>
        <taxon>Metazoa</taxon>
        <taxon>Ecdysozoa</taxon>
        <taxon>Nematoda</taxon>
        <taxon>Enoplea</taxon>
        <taxon>Dorylaimia</taxon>
        <taxon>Mermithida</taxon>
        <taxon>Mermithoidea</taxon>
        <taxon>Mermithidae</taxon>
        <taxon>Romanomermis</taxon>
    </lineage>
</organism>
<sequence length="20" mass="2185">MIKRHLAAPLADIYPVGGVY</sequence>
<accession>A0A915HLP4</accession>